<dbReference type="PROSITE" id="PS51503">
    <property type="entry name" value="HIG1"/>
    <property type="match status" value="1"/>
</dbReference>
<reference evidence="8 9" key="1">
    <citation type="submission" date="2018-08" db="EMBL/GenBank/DDBJ databases">
        <title>Genomic investigation of the strawberry pathogen Phytophthora fragariae indicates pathogenicity is determined by transcriptional variation in three key races.</title>
        <authorList>
            <person name="Adams T.M."/>
            <person name="Armitage A.D."/>
            <person name="Sobczyk M.K."/>
            <person name="Bates H.J."/>
            <person name="Dunwell J.M."/>
            <person name="Nellist C.F."/>
            <person name="Harrison R.J."/>
        </authorList>
    </citation>
    <scope>NUCLEOTIDE SEQUENCE [LARGE SCALE GENOMIC DNA]</scope>
    <source>
        <strain evidence="8 9">SCRP333</strain>
    </source>
</reference>
<dbReference type="Proteomes" id="UP000434957">
    <property type="component" value="Unassembled WGS sequence"/>
</dbReference>
<dbReference type="Gene3D" id="6.10.140.1320">
    <property type="match status" value="1"/>
</dbReference>
<evidence type="ECO:0000313" key="9">
    <source>
        <dbReference type="Proteomes" id="UP000434957"/>
    </source>
</evidence>
<dbReference type="Pfam" id="PF04588">
    <property type="entry name" value="HIG_1_N"/>
    <property type="match status" value="1"/>
</dbReference>
<evidence type="ECO:0000256" key="3">
    <source>
        <dbReference type="ARBA" id="ARBA00022989"/>
    </source>
</evidence>
<feature type="compositionally biased region" description="Polar residues" evidence="6">
    <location>
        <begin position="1322"/>
        <end position="1344"/>
    </location>
</feature>
<feature type="compositionally biased region" description="Polar residues" evidence="6">
    <location>
        <begin position="1166"/>
        <end position="1179"/>
    </location>
</feature>
<evidence type="ECO:0000256" key="5">
    <source>
        <dbReference type="ARBA" id="ARBA00023136"/>
    </source>
</evidence>
<accession>A0A6A4F8H6</accession>
<comment type="caution">
    <text evidence="8">The sequence shown here is derived from an EMBL/GenBank/DDBJ whole genome shotgun (WGS) entry which is preliminary data.</text>
</comment>
<feature type="domain" description="HIG1" evidence="7">
    <location>
        <begin position="12"/>
        <end position="105"/>
    </location>
</feature>
<feature type="compositionally biased region" description="Polar residues" evidence="6">
    <location>
        <begin position="919"/>
        <end position="935"/>
    </location>
</feature>
<dbReference type="PANTHER" id="PTHR12297">
    <property type="entry name" value="HYPOXIA-INDUCBILE GENE 1 HIG1 -RELATED"/>
    <property type="match status" value="1"/>
</dbReference>
<dbReference type="InterPro" id="IPR007667">
    <property type="entry name" value="Hypoxia_induced_domain"/>
</dbReference>
<evidence type="ECO:0000256" key="1">
    <source>
        <dbReference type="ARBA" id="ARBA00004325"/>
    </source>
</evidence>
<feature type="region of interest" description="Disordered" evidence="6">
    <location>
        <begin position="919"/>
        <end position="942"/>
    </location>
</feature>
<proteinExistence type="predicted"/>
<dbReference type="InterPro" id="IPR050355">
    <property type="entry name" value="RCF1"/>
</dbReference>
<name>A0A6A4F8H6_9STRA</name>
<dbReference type="GO" id="GO:0031966">
    <property type="term" value="C:mitochondrial membrane"/>
    <property type="evidence" value="ECO:0007669"/>
    <property type="project" value="UniProtKB-SubCell"/>
</dbReference>
<evidence type="ECO:0000256" key="6">
    <source>
        <dbReference type="SAM" id="MobiDB-lite"/>
    </source>
</evidence>
<keyword evidence="9" id="KW-1185">Reference proteome</keyword>
<feature type="region of interest" description="Disordered" evidence="6">
    <location>
        <begin position="832"/>
        <end position="854"/>
    </location>
</feature>
<dbReference type="EMBL" id="QXFT01000490">
    <property type="protein sequence ID" value="KAE9342505.1"/>
    <property type="molecule type" value="Genomic_DNA"/>
</dbReference>
<keyword evidence="3" id="KW-1133">Transmembrane helix</keyword>
<gene>
    <name evidence="8" type="ORF">PR003_g9446</name>
</gene>
<comment type="subcellular location">
    <subcellularLocation>
        <location evidence="1">Mitochondrion membrane</location>
    </subcellularLocation>
</comment>
<feature type="region of interest" description="Disordered" evidence="6">
    <location>
        <begin position="1218"/>
        <end position="1239"/>
    </location>
</feature>
<evidence type="ECO:0000256" key="2">
    <source>
        <dbReference type="ARBA" id="ARBA00022692"/>
    </source>
</evidence>
<keyword evidence="2" id="KW-0812">Transmembrane</keyword>
<protein>
    <recommendedName>
        <fullName evidence="7">HIG1 domain-containing protein</fullName>
    </recommendedName>
</protein>
<organism evidence="8 9">
    <name type="scientific">Phytophthora rubi</name>
    <dbReference type="NCBI Taxonomy" id="129364"/>
    <lineage>
        <taxon>Eukaryota</taxon>
        <taxon>Sar</taxon>
        <taxon>Stramenopiles</taxon>
        <taxon>Oomycota</taxon>
        <taxon>Peronosporomycetes</taxon>
        <taxon>Peronosporales</taxon>
        <taxon>Peronosporaceae</taxon>
        <taxon>Phytophthora</taxon>
    </lineage>
</organism>
<evidence type="ECO:0000313" key="8">
    <source>
        <dbReference type="EMBL" id="KAE9342505.1"/>
    </source>
</evidence>
<sequence length="1377" mass="149227">MPADRNAAEPPRVYAAGDFSWMEDERYGGKKSLWTRVKEDPLVPLGCAATTIVLLGGLMTFQRGQSKLGNKFMQARVVAQTATVFALAGGAALAAGEKQEHADQAARRGQMSQKLIDIGAVTETQSFPAFIVALTAMNGYLRSKCSSEQQLLNELAKLLGAKDVASRKMADVLRALTFFYTSAARGSRIPQSLLSGLCSLLPQLKDKKEMLLLKDEHQRIARIALCLLARLIDQFEIQREMAARLTDSQKLSQEQSVDPSEQVLSSFLVTLETAVTTPTGLLLPRQRASLRVYAQLCRVFRKREQLVTYATTLLQQSSVLAENAVDAKGKKVAPPGPAQFGAVAGACHALRFHTVQDEQVFAVDKLVQLAFTMPSGTASRHAAKTLLSLLTSSSLNEDRPSNAVTTAKAIELYLLKARPRTLLGGDSLTSVYLLRLCGQMYRLPVHQQQQQQLGTSLSTQQSTENPALEVFFVSNALSAQLQEYLADVVQDAVTDGMVPPAVLLVAIEEVLRGTSPETSFRKQPNRGSACIFELEAAALLSLLPTPAKPVSSTVTLHRVCRAVQFVAERLDTNVLQLGASSGQPMVIPAYLSNITTGIRSLTEHSNAFVACEALRAYVWLLPRSSTSAEQNGTIKDEWTNLFWQLEALPFNRIQPERRAAIAWTLFRRCVTTPKSYGYAVETRLLAGCLRIVLAWFRMRPCVWQAALLTAIWHTALRECLAPLGNAVFSSIIELLDFQCAPTDNAAPDSLVVKQSAIQFLSHREGGMRYAVRNEAWSSPLLLRLTKQALLEICTSQRLSTRALSQLRDEAQLQGCNPLSQQVNSTLGFLQKTSRQSATGGDDSEFSLHDEPFSDTRANGAIAATNDDPFSDIRAPDEAIRSTESRTLEDPFADAVASSFVTTSDFTISDFNAPAQSSFNADSWSGNGVTDEQSAFESWGDGNISQPTFTADDSAFESAFTSWPEPQLSSGLNDTPTKLTPETTTAPSTDALTDFSNWNQFKASAVATEFEAVITSSLENRSPTANCFEDESSGKAFDDSVVAEETKFEATEFEATEFEAGITASPENPPSTANCFEDESSGKAFDSIVAEETKFEAAAFEATEFEATEFEAGINSSPENPPSTANCFEDESCGKAFDDSVVAEETKFKAAEFKATEFEATEFEAGITSSPEKNPPSTANCFEDESSGKAFNDSVVAEETEFEAAEFEATEFEATGFEAGITSSPENPPSTANCFEDESSGKAFDDSVVAEETEFEAVITSSENPSANAGFDDEFDEIFGDAPVNAVDTASTIHEGAIGSPEVAAQQDKYDEEFDDIFGNAGQGQTNSDTAASNTSPSIDNTDNEAITIKHNTTGDEDQTVSGVEVRTGTRASDFSFR</sequence>
<feature type="compositionally biased region" description="Polar residues" evidence="6">
    <location>
        <begin position="1220"/>
        <end position="1232"/>
    </location>
</feature>
<keyword evidence="5" id="KW-0472">Membrane</keyword>
<dbReference type="PANTHER" id="PTHR12297:SF3">
    <property type="entry name" value="HIG1 DOMAIN FAMILY MEMBER 1A"/>
    <property type="match status" value="1"/>
</dbReference>
<evidence type="ECO:0000256" key="4">
    <source>
        <dbReference type="ARBA" id="ARBA00023128"/>
    </source>
</evidence>
<evidence type="ECO:0000259" key="7">
    <source>
        <dbReference type="PROSITE" id="PS51503"/>
    </source>
</evidence>
<keyword evidence="4" id="KW-0496">Mitochondrion</keyword>
<feature type="region of interest" description="Disordered" evidence="6">
    <location>
        <begin position="1315"/>
        <end position="1377"/>
    </location>
</feature>
<feature type="region of interest" description="Disordered" evidence="6">
    <location>
        <begin position="1162"/>
        <end position="1185"/>
    </location>
</feature>